<sequence>MVGAAVPLEVARTVLEFADFTWTAMECSHHLHPHHPEHEKGTAPATAKGSLESSPEKSKDEQELEALRSENRRLRNLLEQNLKLLDSISQSPVSQSCPPDLQERIIAAVNSKSFVDKLESYSCCEFPFSEASVKDVEKAEVLVNLDQKDPSWWVWVSDEVTPINFEAPSEIDSENYVIVTEEHVVDGIANFMAKCIASNPKAKLLPPQQLQKALTKALEGESKLETVVYLWTAGRMFYTISTWGFALAGLYSARSLLKVAATGVHHTSKIVMKTL</sequence>
<protein>
    <submittedName>
        <fullName evidence="2">OLC1v1015394C5</fullName>
    </submittedName>
</protein>
<evidence type="ECO:0000256" key="1">
    <source>
        <dbReference type="SAM" id="MobiDB-lite"/>
    </source>
</evidence>
<evidence type="ECO:0000313" key="2">
    <source>
        <dbReference type="EMBL" id="CAI9114628.1"/>
    </source>
</evidence>
<name>A0AAV1E6H8_OLDCO</name>
<dbReference type="PANTHER" id="PTHR33874:SF4">
    <property type="entry name" value="EXPRESSED PROTEIN"/>
    <property type="match status" value="1"/>
</dbReference>
<dbReference type="EMBL" id="OX459125">
    <property type="protein sequence ID" value="CAI9114628.1"/>
    <property type="molecule type" value="Genomic_DNA"/>
</dbReference>
<feature type="compositionally biased region" description="Basic and acidic residues" evidence="1">
    <location>
        <begin position="54"/>
        <end position="66"/>
    </location>
</feature>
<organism evidence="2 3">
    <name type="scientific">Oldenlandia corymbosa var. corymbosa</name>
    <dbReference type="NCBI Taxonomy" id="529605"/>
    <lineage>
        <taxon>Eukaryota</taxon>
        <taxon>Viridiplantae</taxon>
        <taxon>Streptophyta</taxon>
        <taxon>Embryophyta</taxon>
        <taxon>Tracheophyta</taxon>
        <taxon>Spermatophyta</taxon>
        <taxon>Magnoliopsida</taxon>
        <taxon>eudicotyledons</taxon>
        <taxon>Gunneridae</taxon>
        <taxon>Pentapetalae</taxon>
        <taxon>asterids</taxon>
        <taxon>lamiids</taxon>
        <taxon>Gentianales</taxon>
        <taxon>Rubiaceae</taxon>
        <taxon>Rubioideae</taxon>
        <taxon>Spermacoceae</taxon>
        <taxon>Hedyotis-Oldenlandia complex</taxon>
        <taxon>Oldenlandia</taxon>
    </lineage>
</organism>
<proteinExistence type="predicted"/>
<accession>A0AAV1E6H8</accession>
<reference evidence="2" key="1">
    <citation type="submission" date="2023-03" db="EMBL/GenBank/DDBJ databases">
        <authorList>
            <person name="Julca I."/>
        </authorList>
    </citation>
    <scope>NUCLEOTIDE SEQUENCE</scope>
</reference>
<feature type="region of interest" description="Disordered" evidence="1">
    <location>
        <begin position="31"/>
        <end position="66"/>
    </location>
</feature>
<dbReference type="Proteomes" id="UP001161247">
    <property type="component" value="Chromosome 8"/>
</dbReference>
<dbReference type="AlphaFoldDB" id="A0AAV1E6H8"/>
<keyword evidence="3" id="KW-1185">Reference proteome</keyword>
<dbReference type="PANTHER" id="PTHR33874">
    <property type="entry name" value="RING FINGER PROTEIN"/>
    <property type="match status" value="1"/>
</dbReference>
<evidence type="ECO:0000313" key="3">
    <source>
        <dbReference type="Proteomes" id="UP001161247"/>
    </source>
</evidence>
<gene>
    <name evidence="2" type="ORF">OLC1_LOCUS21323</name>
</gene>